<comment type="cofactor">
    <cofactor evidence="1">
        <name>Zn(2+)</name>
        <dbReference type="ChEBI" id="CHEBI:29105"/>
    </cofactor>
</comment>
<keyword evidence="2" id="KW-0479">Metal-binding</keyword>
<keyword evidence="4" id="KW-0862">Zinc</keyword>
<evidence type="ECO:0000256" key="2">
    <source>
        <dbReference type="ARBA" id="ARBA00022723"/>
    </source>
</evidence>
<dbReference type="PANTHER" id="PTHR46233">
    <property type="entry name" value="HYDROXYACYLGLUTATHIONE HYDROLASE GLOC"/>
    <property type="match status" value="1"/>
</dbReference>
<evidence type="ECO:0000256" key="5">
    <source>
        <dbReference type="SAM" id="MobiDB-lite"/>
    </source>
</evidence>
<gene>
    <name evidence="7" type="ORF">H9728_05890</name>
</gene>
<dbReference type="InterPro" id="IPR001279">
    <property type="entry name" value="Metallo-B-lactamas"/>
</dbReference>
<dbReference type="InterPro" id="IPR051453">
    <property type="entry name" value="MBL_Glyoxalase_II"/>
</dbReference>
<evidence type="ECO:0000313" key="8">
    <source>
        <dbReference type="Proteomes" id="UP000824135"/>
    </source>
</evidence>
<evidence type="ECO:0000313" key="7">
    <source>
        <dbReference type="EMBL" id="HIY78558.1"/>
    </source>
</evidence>
<dbReference type="EMBL" id="DXCO01000037">
    <property type="protein sequence ID" value="HIY78558.1"/>
    <property type="molecule type" value="Genomic_DNA"/>
</dbReference>
<proteinExistence type="predicted"/>
<keyword evidence="3" id="KW-0378">Hydrolase</keyword>
<evidence type="ECO:0000259" key="6">
    <source>
        <dbReference type="SMART" id="SM00849"/>
    </source>
</evidence>
<dbReference type="Proteomes" id="UP000824135">
    <property type="component" value="Unassembled WGS sequence"/>
</dbReference>
<dbReference type="SMART" id="SM00849">
    <property type="entry name" value="Lactamase_B"/>
    <property type="match status" value="1"/>
</dbReference>
<protein>
    <submittedName>
        <fullName evidence="7">MBL fold metallo-hydrolase</fullName>
    </submittedName>
</protein>
<dbReference type="Pfam" id="PF00753">
    <property type="entry name" value="Lactamase_B"/>
    <property type="match status" value="1"/>
</dbReference>
<name>A0A9D1Z965_9FIRM</name>
<organism evidence="7 8">
    <name type="scientific">Candidatus Borkfalkia excrementavium</name>
    <dbReference type="NCBI Taxonomy" id="2838505"/>
    <lineage>
        <taxon>Bacteria</taxon>
        <taxon>Bacillati</taxon>
        <taxon>Bacillota</taxon>
        <taxon>Clostridia</taxon>
        <taxon>Christensenellales</taxon>
        <taxon>Christensenellaceae</taxon>
        <taxon>Candidatus Borkfalkia</taxon>
    </lineage>
</organism>
<evidence type="ECO:0000256" key="4">
    <source>
        <dbReference type="ARBA" id="ARBA00022833"/>
    </source>
</evidence>
<feature type="region of interest" description="Disordered" evidence="5">
    <location>
        <begin position="178"/>
        <end position="200"/>
    </location>
</feature>
<dbReference type="InterPro" id="IPR036866">
    <property type="entry name" value="RibonucZ/Hydroxyglut_hydro"/>
</dbReference>
<dbReference type="PANTHER" id="PTHR46233:SF3">
    <property type="entry name" value="HYDROXYACYLGLUTATHIONE HYDROLASE GLOC"/>
    <property type="match status" value="1"/>
</dbReference>
<sequence>MKIYTIPAGVLRANSYLLTKDGESGVLIDCGGPEPVAFATEKKIKIEYVLLTHGHFDHIGGCAAARRAGAKIGCSEKERPLVFSAANLAGISGVRVPDFAIDFTFRGGDCLSLCGMDFQVIETPGHTPGGACFLAENALFTGDTLFCRSVGRTDFPGGDAGALRESLRTLFALSGDPEVYPGHDEQTSLEEERLHNPYAM</sequence>
<dbReference type="SUPFAM" id="SSF56281">
    <property type="entry name" value="Metallo-hydrolase/oxidoreductase"/>
    <property type="match status" value="1"/>
</dbReference>
<evidence type="ECO:0000256" key="3">
    <source>
        <dbReference type="ARBA" id="ARBA00022801"/>
    </source>
</evidence>
<dbReference type="AlphaFoldDB" id="A0A9D1Z965"/>
<feature type="compositionally biased region" description="Basic and acidic residues" evidence="5">
    <location>
        <begin position="181"/>
        <end position="200"/>
    </location>
</feature>
<dbReference type="Gene3D" id="3.60.15.10">
    <property type="entry name" value="Ribonuclease Z/Hydroxyacylglutathione hydrolase-like"/>
    <property type="match status" value="1"/>
</dbReference>
<reference evidence="7" key="1">
    <citation type="journal article" date="2021" name="PeerJ">
        <title>Extensive microbial diversity within the chicken gut microbiome revealed by metagenomics and culture.</title>
        <authorList>
            <person name="Gilroy R."/>
            <person name="Ravi A."/>
            <person name="Getino M."/>
            <person name="Pursley I."/>
            <person name="Horton D.L."/>
            <person name="Alikhan N.F."/>
            <person name="Baker D."/>
            <person name="Gharbi K."/>
            <person name="Hall N."/>
            <person name="Watson M."/>
            <person name="Adriaenssens E.M."/>
            <person name="Foster-Nyarko E."/>
            <person name="Jarju S."/>
            <person name="Secka A."/>
            <person name="Antonio M."/>
            <person name="Oren A."/>
            <person name="Chaudhuri R.R."/>
            <person name="La Ragione R."/>
            <person name="Hildebrand F."/>
            <person name="Pallen M.J."/>
        </authorList>
    </citation>
    <scope>NUCLEOTIDE SEQUENCE</scope>
    <source>
        <strain evidence="7">CHK199-9574</strain>
    </source>
</reference>
<evidence type="ECO:0000256" key="1">
    <source>
        <dbReference type="ARBA" id="ARBA00001947"/>
    </source>
</evidence>
<reference evidence="7" key="2">
    <citation type="submission" date="2021-04" db="EMBL/GenBank/DDBJ databases">
        <authorList>
            <person name="Gilroy R."/>
        </authorList>
    </citation>
    <scope>NUCLEOTIDE SEQUENCE</scope>
    <source>
        <strain evidence="7">CHK199-9574</strain>
    </source>
</reference>
<feature type="domain" description="Metallo-beta-lactamase" evidence="6">
    <location>
        <begin position="12"/>
        <end position="183"/>
    </location>
</feature>
<dbReference type="CDD" id="cd06262">
    <property type="entry name" value="metallo-hydrolase-like_MBL-fold"/>
    <property type="match status" value="1"/>
</dbReference>
<dbReference type="GO" id="GO:0046872">
    <property type="term" value="F:metal ion binding"/>
    <property type="evidence" value="ECO:0007669"/>
    <property type="project" value="UniProtKB-KW"/>
</dbReference>
<accession>A0A9D1Z965</accession>
<comment type="caution">
    <text evidence="7">The sequence shown here is derived from an EMBL/GenBank/DDBJ whole genome shotgun (WGS) entry which is preliminary data.</text>
</comment>
<dbReference type="GO" id="GO:0016787">
    <property type="term" value="F:hydrolase activity"/>
    <property type="evidence" value="ECO:0007669"/>
    <property type="project" value="UniProtKB-KW"/>
</dbReference>